<dbReference type="SMART" id="SM00729">
    <property type="entry name" value="Elp3"/>
    <property type="match status" value="1"/>
</dbReference>
<evidence type="ECO:0000256" key="3">
    <source>
        <dbReference type="ARBA" id="ARBA00022723"/>
    </source>
</evidence>
<keyword evidence="2" id="KW-0949">S-adenosyl-L-methionine</keyword>
<dbReference type="InterPro" id="IPR007197">
    <property type="entry name" value="rSAM"/>
</dbReference>
<comment type="cofactor">
    <cofactor evidence="1">
        <name>[4Fe-4S] cluster</name>
        <dbReference type="ChEBI" id="CHEBI:49883"/>
    </cofactor>
</comment>
<dbReference type="PANTHER" id="PTHR43409:SF16">
    <property type="entry name" value="SLR0320 PROTEIN"/>
    <property type="match status" value="1"/>
</dbReference>
<feature type="domain" description="B12-binding" evidence="6">
    <location>
        <begin position="1"/>
        <end position="131"/>
    </location>
</feature>
<dbReference type="PROSITE" id="PS51332">
    <property type="entry name" value="B12_BINDING"/>
    <property type="match status" value="1"/>
</dbReference>
<evidence type="ECO:0000256" key="2">
    <source>
        <dbReference type="ARBA" id="ARBA00022691"/>
    </source>
</evidence>
<dbReference type="SFLD" id="SFLDG01082">
    <property type="entry name" value="B12-binding_domain_containing"/>
    <property type="match status" value="1"/>
</dbReference>
<dbReference type="CDD" id="cd02068">
    <property type="entry name" value="radical_SAM_B12_BD"/>
    <property type="match status" value="1"/>
</dbReference>
<evidence type="ECO:0000259" key="6">
    <source>
        <dbReference type="PROSITE" id="PS51332"/>
    </source>
</evidence>
<comment type="caution">
    <text evidence="8">The sequence shown here is derived from an EMBL/GenBank/DDBJ whole genome shotgun (WGS) entry which is preliminary data.</text>
</comment>
<dbReference type="InterPro" id="IPR023404">
    <property type="entry name" value="rSAM_horseshoe"/>
</dbReference>
<dbReference type="Gene3D" id="3.80.30.20">
    <property type="entry name" value="tm_1862 like domain"/>
    <property type="match status" value="1"/>
</dbReference>
<keyword evidence="9" id="KW-1185">Reference proteome</keyword>
<name>A0A0M2NLS0_9FIRM</name>
<feature type="domain" description="Radical SAM core" evidence="7">
    <location>
        <begin position="169"/>
        <end position="403"/>
    </location>
</feature>
<dbReference type="SFLD" id="SFLDG01123">
    <property type="entry name" value="methyltransferase_(Class_B)"/>
    <property type="match status" value="1"/>
</dbReference>
<dbReference type="OrthoDB" id="9801424at2"/>
<dbReference type="PROSITE" id="PS51918">
    <property type="entry name" value="RADICAL_SAM"/>
    <property type="match status" value="1"/>
</dbReference>
<keyword evidence="4" id="KW-0408">Iron</keyword>
<dbReference type="Pfam" id="PF13311">
    <property type="entry name" value="DUF4080"/>
    <property type="match status" value="1"/>
</dbReference>
<dbReference type="PANTHER" id="PTHR43409">
    <property type="entry name" value="ANAEROBIC MAGNESIUM-PROTOPORPHYRIN IX MONOMETHYL ESTER CYCLASE-RELATED"/>
    <property type="match status" value="1"/>
</dbReference>
<evidence type="ECO:0000256" key="1">
    <source>
        <dbReference type="ARBA" id="ARBA00001966"/>
    </source>
</evidence>
<evidence type="ECO:0000256" key="5">
    <source>
        <dbReference type="ARBA" id="ARBA00023014"/>
    </source>
</evidence>
<organism evidence="8 9">
    <name type="scientific">Christensenella hongkongensis</name>
    <dbReference type="NCBI Taxonomy" id="270498"/>
    <lineage>
        <taxon>Bacteria</taxon>
        <taxon>Bacillati</taxon>
        <taxon>Bacillota</taxon>
        <taxon>Clostridia</taxon>
        <taxon>Christensenellales</taxon>
        <taxon>Christensenellaceae</taxon>
        <taxon>Christensenella</taxon>
    </lineage>
</organism>
<dbReference type="SFLD" id="SFLDS00029">
    <property type="entry name" value="Radical_SAM"/>
    <property type="match status" value="1"/>
</dbReference>
<keyword evidence="5" id="KW-0411">Iron-sulfur</keyword>
<dbReference type="InterPro" id="IPR006638">
    <property type="entry name" value="Elp3/MiaA/NifB-like_rSAM"/>
</dbReference>
<sequence>MKTVLCAVNSSYVHTNPAVRSIAAAVGGNAVFCEFNINQMASDVLRALLLQEGDVYAFSCYIWNIAYVLRLAEDIKKAEPEAVITLGGPEVSFRAKSVIEQYWFVDYVICGEAEECLKPFLEGIKRNARVDMPGIVFREGRAACGDDAYQVVSNLDTLPSPFAAVGDEYDENKIYYYESSRGCPFSCAYCLSGDCMGVREKSLEHVFDELQIFVKKGVKLVKFVDRTFNANKTRAKKIVEYVIGKTENTSFHFEVALDLMDDELLCLLASAPTGKIQLEGGVQTTNKRTLDAVARKTDLSRLKENAKAILKAGNIHLHLDLIAGLPYESMERFALSFDEIYELYPDALQLGFLKVLHGTKLEQQAGGWGVISRSYPPYEVIRTKDISARELLYLKGIEELLNRYYNTGRAKYSLQYLTQEQIFSPFELYAKLYDFCVRNDYTGRPVSARNQFVLLIEFAKETLCRTEQNVFLKRLRTDYDRTKIKGIIPRELQETD</sequence>
<dbReference type="InterPro" id="IPR034466">
    <property type="entry name" value="Methyltransferase_Class_B"/>
</dbReference>
<dbReference type="STRING" id="270498.CHK_1165"/>
<dbReference type="Gene3D" id="3.40.50.280">
    <property type="entry name" value="Cobalamin-binding domain"/>
    <property type="match status" value="1"/>
</dbReference>
<dbReference type="GO" id="GO:0031419">
    <property type="term" value="F:cobalamin binding"/>
    <property type="evidence" value="ECO:0007669"/>
    <property type="project" value="InterPro"/>
</dbReference>
<dbReference type="Pfam" id="PF04055">
    <property type="entry name" value="Radical_SAM"/>
    <property type="match status" value="1"/>
</dbReference>
<dbReference type="Proteomes" id="UP000034076">
    <property type="component" value="Unassembled WGS sequence"/>
</dbReference>
<dbReference type="RefSeq" id="WP_052740389.1">
    <property type="nucleotide sequence ID" value="NZ_JAXDTA010000192.1"/>
</dbReference>
<dbReference type="SUPFAM" id="SSF102114">
    <property type="entry name" value="Radical SAM enzymes"/>
    <property type="match status" value="1"/>
</dbReference>
<dbReference type="PATRIC" id="fig|270498.16.peg.124"/>
<dbReference type="Pfam" id="PF02310">
    <property type="entry name" value="B12-binding"/>
    <property type="match status" value="1"/>
</dbReference>
<gene>
    <name evidence="8" type="ORF">CHK_1165</name>
</gene>
<dbReference type="InterPro" id="IPR058240">
    <property type="entry name" value="rSAM_sf"/>
</dbReference>
<reference evidence="8 9" key="1">
    <citation type="submission" date="2015-04" db="EMBL/GenBank/DDBJ databases">
        <title>Draft genome sequence of bacteremic isolate Catabacter hongkongensis type strain HKU16T.</title>
        <authorList>
            <person name="Lau S.K."/>
            <person name="Teng J.L."/>
            <person name="Huang Y."/>
            <person name="Curreem S.O."/>
            <person name="Tsui S.K."/>
            <person name="Woo P.C."/>
        </authorList>
    </citation>
    <scope>NUCLEOTIDE SEQUENCE [LARGE SCALE GENOMIC DNA]</scope>
    <source>
        <strain evidence="8 9">HKU16</strain>
    </source>
</reference>
<evidence type="ECO:0000313" key="9">
    <source>
        <dbReference type="Proteomes" id="UP000034076"/>
    </source>
</evidence>
<dbReference type="GO" id="GO:0046872">
    <property type="term" value="F:metal ion binding"/>
    <property type="evidence" value="ECO:0007669"/>
    <property type="project" value="UniProtKB-KW"/>
</dbReference>
<dbReference type="InterPro" id="IPR006158">
    <property type="entry name" value="Cobalamin-bd"/>
</dbReference>
<dbReference type="InterPro" id="IPR051198">
    <property type="entry name" value="BchE-like"/>
</dbReference>
<dbReference type="InterPro" id="IPR025288">
    <property type="entry name" value="DUF4080"/>
</dbReference>
<dbReference type="EMBL" id="LAYJ01000078">
    <property type="protein sequence ID" value="KKI51377.1"/>
    <property type="molecule type" value="Genomic_DNA"/>
</dbReference>
<dbReference type="GO" id="GO:0003824">
    <property type="term" value="F:catalytic activity"/>
    <property type="evidence" value="ECO:0007669"/>
    <property type="project" value="InterPro"/>
</dbReference>
<dbReference type="GO" id="GO:0005829">
    <property type="term" value="C:cytosol"/>
    <property type="evidence" value="ECO:0007669"/>
    <property type="project" value="TreeGrafter"/>
</dbReference>
<evidence type="ECO:0000256" key="4">
    <source>
        <dbReference type="ARBA" id="ARBA00023004"/>
    </source>
</evidence>
<keyword evidence="3" id="KW-0479">Metal-binding</keyword>
<protein>
    <submittedName>
        <fullName evidence="8">Fe-S oxidoreductase</fullName>
    </submittedName>
</protein>
<dbReference type="GO" id="GO:0051539">
    <property type="term" value="F:4 iron, 4 sulfur cluster binding"/>
    <property type="evidence" value="ECO:0007669"/>
    <property type="project" value="UniProtKB-KW"/>
</dbReference>
<evidence type="ECO:0000259" key="7">
    <source>
        <dbReference type="PROSITE" id="PS51918"/>
    </source>
</evidence>
<dbReference type="AlphaFoldDB" id="A0A0M2NLS0"/>
<proteinExistence type="predicted"/>
<accession>A0A0M2NLS0</accession>
<evidence type="ECO:0000313" key="8">
    <source>
        <dbReference type="EMBL" id="KKI51377.1"/>
    </source>
</evidence>